<dbReference type="RefSeq" id="WP_046481278.1">
    <property type="nucleotide sequence ID" value="NZ_CP011132.1"/>
</dbReference>
<dbReference type="NCBIfam" id="TIGR00608">
    <property type="entry name" value="radc"/>
    <property type="match status" value="1"/>
</dbReference>
<evidence type="ECO:0000256" key="1">
    <source>
        <dbReference type="ARBA" id="ARBA00022670"/>
    </source>
</evidence>
<dbReference type="GO" id="GO:0008237">
    <property type="term" value="F:metallopeptidase activity"/>
    <property type="evidence" value="ECO:0007669"/>
    <property type="project" value="UniProtKB-KW"/>
</dbReference>
<evidence type="ECO:0000259" key="6">
    <source>
        <dbReference type="PROSITE" id="PS50249"/>
    </source>
</evidence>
<dbReference type="PATRIC" id="fig|1261127.3.peg.2012"/>
<keyword evidence="5" id="KW-0482">Metalloprotease</keyword>
<evidence type="ECO:0000256" key="5">
    <source>
        <dbReference type="ARBA" id="ARBA00023049"/>
    </source>
</evidence>
<accession>A0A0F6TUN8</accession>
<dbReference type="PROSITE" id="PS01302">
    <property type="entry name" value="UPF0758"/>
    <property type="match status" value="1"/>
</dbReference>
<feature type="domain" description="MPN" evidence="6">
    <location>
        <begin position="37"/>
        <end position="160"/>
    </location>
</feature>
<dbReference type="PANTHER" id="PTHR30471:SF3">
    <property type="entry name" value="UPF0758 PROTEIN YEES-RELATED"/>
    <property type="match status" value="1"/>
</dbReference>
<proteinExistence type="predicted"/>
<dbReference type="GO" id="GO:0006508">
    <property type="term" value="P:proteolysis"/>
    <property type="evidence" value="ECO:0007669"/>
    <property type="project" value="UniProtKB-KW"/>
</dbReference>
<gene>
    <name evidence="7" type="ORF">F384_09655</name>
</gene>
<dbReference type="HOGENOM" id="CLU_073529_3_1_6"/>
<evidence type="ECO:0000256" key="3">
    <source>
        <dbReference type="ARBA" id="ARBA00022801"/>
    </source>
</evidence>
<dbReference type="Proteomes" id="UP000034085">
    <property type="component" value="Chromosome"/>
</dbReference>
<reference evidence="7 8" key="1">
    <citation type="journal article" date="2013" name="Appl. Microbiol. Biotechnol.">
        <title>Glycerol assimilation and production of 1,3-propanediol by Citrobacter amalonaticus Y19.</title>
        <authorList>
            <person name="Ainala S.K."/>
            <person name="Ashok S."/>
            <person name="Ko Y."/>
            <person name="Park S."/>
        </authorList>
    </citation>
    <scope>NUCLEOTIDE SEQUENCE [LARGE SCALE GENOMIC DNA]</scope>
    <source>
        <strain evidence="7 8">Y19</strain>
    </source>
</reference>
<evidence type="ECO:0000256" key="2">
    <source>
        <dbReference type="ARBA" id="ARBA00022723"/>
    </source>
</evidence>
<dbReference type="EMBL" id="CP011132">
    <property type="protein sequence ID" value="AKE58899.1"/>
    <property type="molecule type" value="Genomic_DNA"/>
</dbReference>
<organism evidence="7 8">
    <name type="scientific">Citrobacter amalonaticus Y19</name>
    <dbReference type="NCBI Taxonomy" id="1261127"/>
    <lineage>
        <taxon>Bacteria</taxon>
        <taxon>Pseudomonadati</taxon>
        <taxon>Pseudomonadota</taxon>
        <taxon>Gammaproteobacteria</taxon>
        <taxon>Enterobacterales</taxon>
        <taxon>Enterobacteriaceae</taxon>
        <taxon>Citrobacter</taxon>
    </lineage>
</organism>
<keyword evidence="3" id="KW-0378">Hydrolase</keyword>
<dbReference type="GO" id="GO:0046872">
    <property type="term" value="F:metal ion binding"/>
    <property type="evidence" value="ECO:0007669"/>
    <property type="project" value="UniProtKB-KW"/>
</dbReference>
<dbReference type="KEGG" id="cama:F384_09655"/>
<dbReference type="InterPro" id="IPR037518">
    <property type="entry name" value="MPN"/>
</dbReference>
<dbReference type="Gene3D" id="3.40.140.10">
    <property type="entry name" value="Cytidine Deaminase, domain 2"/>
    <property type="match status" value="1"/>
</dbReference>
<dbReference type="PANTHER" id="PTHR30471">
    <property type="entry name" value="DNA REPAIR PROTEIN RADC"/>
    <property type="match status" value="1"/>
</dbReference>
<keyword evidence="2" id="KW-0479">Metal-binding</keyword>
<dbReference type="InterPro" id="IPR001405">
    <property type="entry name" value="UPF0758"/>
</dbReference>
<dbReference type="PROSITE" id="PS50249">
    <property type="entry name" value="MPN"/>
    <property type="match status" value="1"/>
</dbReference>
<dbReference type="Pfam" id="PF04002">
    <property type="entry name" value="RadC"/>
    <property type="match status" value="1"/>
</dbReference>
<evidence type="ECO:0000256" key="4">
    <source>
        <dbReference type="ARBA" id="ARBA00022833"/>
    </source>
</evidence>
<dbReference type="CDD" id="cd08071">
    <property type="entry name" value="MPN_DUF2466"/>
    <property type="match status" value="1"/>
</dbReference>
<protein>
    <recommendedName>
        <fullName evidence="6">MPN domain-containing protein</fullName>
    </recommendedName>
</protein>
<name>A0A0F6TUN8_CITAM</name>
<keyword evidence="1" id="KW-0645">Protease</keyword>
<dbReference type="InterPro" id="IPR025657">
    <property type="entry name" value="RadC_JAB"/>
</dbReference>
<sequence>MSEITLQYTTSQATKELVERALRAIKSDFMAAESEPGIVSPAMFVDYLRLQLSDHEREHFCVIFLDNQNRIIEAEIIFSGTLDHVSIHPRIIARKALLRNAAAVLLAHNHPSGEVNPSQTDKTVTEHIVKCLSMLDIKTLDHMIVSPGENHYSFAEHGLL</sequence>
<evidence type="ECO:0000313" key="8">
    <source>
        <dbReference type="Proteomes" id="UP000034085"/>
    </source>
</evidence>
<evidence type="ECO:0000313" key="7">
    <source>
        <dbReference type="EMBL" id="AKE58899.1"/>
    </source>
</evidence>
<dbReference type="AlphaFoldDB" id="A0A0F6TUN8"/>
<dbReference type="InterPro" id="IPR020891">
    <property type="entry name" value="UPF0758_CS"/>
</dbReference>
<keyword evidence="4" id="KW-0862">Zinc</keyword>